<dbReference type="Pfam" id="PF12937">
    <property type="entry name" value="F-box-like"/>
    <property type="match status" value="1"/>
</dbReference>
<reference evidence="2 3" key="1">
    <citation type="journal article" date="2016" name="Mol. Biol. Evol.">
        <title>Comparative Genomics of Early-Diverging Mushroom-Forming Fungi Provides Insights into the Origins of Lignocellulose Decay Capabilities.</title>
        <authorList>
            <person name="Nagy L.G."/>
            <person name="Riley R."/>
            <person name="Tritt A."/>
            <person name="Adam C."/>
            <person name="Daum C."/>
            <person name="Floudas D."/>
            <person name="Sun H."/>
            <person name="Yadav J.S."/>
            <person name="Pangilinan J."/>
            <person name="Larsson K.H."/>
            <person name="Matsuura K."/>
            <person name="Barry K."/>
            <person name="Labutti K."/>
            <person name="Kuo R."/>
            <person name="Ohm R.A."/>
            <person name="Bhattacharya S.S."/>
            <person name="Shirouzu T."/>
            <person name="Yoshinaga Y."/>
            <person name="Martin F.M."/>
            <person name="Grigoriev I.V."/>
            <person name="Hibbett D.S."/>
        </authorList>
    </citation>
    <scope>NUCLEOTIDE SEQUENCE [LARGE SCALE GENOMIC DNA]</scope>
    <source>
        <strain evidence="2 3">HHB9708</strain>
    </source>
</reference>
<sequence>MLNIRRGEHQENSEECQPVSSTWRGILDILPSLKMITAERNVPMENFFRVLRDEANEEEDYSSTLLGVIDINGAKGDKHRWPALRVHSSLSFFIALDNPDSRLAPALQPHRRFSASPRGPLAISELRSKQDMGHVIYSLIPVDVAHPESFDSSFLNGLHSHIVPSQQELNRSKINFYSSKNAPFSVGKVLKQQQTTEMAGFDPRWHIMRITIIVRSEEENEARTSDEMNSQINGRSASLPSDILHLIFEWRHRDIFERPGYGFKSEKDFCKLFSLTHICSKWRAIAIDDSLLWNTILLTWPIPIIEIFIERAQSVGLRMFLVLSAGSDGPLATSDLPALGTLIARHMPNMRELKLTLWGTENDPDGWNDHFVKFCLSFMHLEAPELRKFAVRIGSEGTDLRYHVIRNLFSGNAPSLIQLELDNAKTLLIGTRFPSLVELELDIGNRSSNGPIYLLRDLPVLLSQFPRLETLRLGLHQSRHDFDIGDLQAFYDAAHPSTHVVLPCCKSICLDYMRTHHIDYILRYIEAPSIQKLSLVPISSKDRVDTLILPRFSSWIHPLIEDVPMLDFAVNGAHLTLEITNQRTGGPLSVDLNIIHVISSNAYERESSRERVVEEFTTNFALLNPVIIRLFEHEQTIFFPLELSVNAWQSILASCTRLNKLIFDRNAPLDNFFDVYRDDTLIVFKSVPPYVASLS</sequence>
<dbReference type="EMBL" id="KV419397">
    <property type="protein sequence ID" value="KZS97473.1"/>
    <property type="molecule type" value="Genomic_DNA"/>
</dbReference>
<evidence type="ECO:0000259" key="1">
    <source>
        <dbReference type="Pfam" id="PF12937"/>
    </source>
</evidence>
<dbReference type="AlphaFoldDB" id="A0A164Z2H4"/>
<proteinExistence type="predicted"/>
<gene>
    <name evidence="2" type="ORF">SISNIDRAFT_463360</name>
</gene>
<feature type="domain" description="F-box" evidence="1">
    <location>
        <begin position="237"/>
        <end position="298"/>
    </location>
</feature>
<evidence type="ECO:0000313" key="3">
    <source>
        <dbReference type="Proteomes" id="UP000076722"/>
    </source>
</evidence>
<name>A0A164Z2H4_9AGAM</name>
<dbReference type="STRING" id="1314777.A0A164Z2H4"/>
<organism evidence="2 3">
    <name type="scientific">Sistotremastrum niveocremeum HHB9708</name>
    <dbReference type="NCBI Taxonomy" id="1314777"/>
    <lineage>
        <taxon>Eukaryota</taxon>
        <taxon>Fungi</taxon>
        <taxon>Dikarya</taxon>
        <taxon>Basidiomycota</taxon>
        <taxon>Agaricomycotina</taxon>
        <taxon>Agaricomycetes</taxon>
        <taxon>Sistotremastrales</taxon>
        <taxon>Sistotremastraceae</taxon>
        <taxon>Sertulicium</taxon>
        <taxon>Sertulicium niveocremeum</taxon>
    </lineage>
</organism>
<dbReference type="OrthoDB" id="3365698at2759"/>
<evidence type="ECO:0000313" key="2">
    <source>
        <dbReference type="EMBL" id="KZS97473.1"/>
    </source>
</evidence>
<accession>A0A164Z2H4</accession>
<protein>
    <recommendedName>
        <fullName evidence="1">F-box domain-containing protein</fullName>
    </recommendedName>
</protein>
<dbReference type="Proteomes" id="UP000076722">
    <property type="component" value="Unassembled WGS sequence"/>
</dbReference>
<keyword evidence="3" id="KW-1185">Reference proteome</keyword>
<dbReference type="InterPro" id="IPR001810">
    <property type="entry name" value="F-box_dom"/>
</dbReference>